<feature type="compositionally biased region" description="Polar residues" evidence="12">
    <location>
        <begin position="484"/>
        <end position="497"/>
    </location>
</feature>
<evidence type="ECO:0000256" key="6">
    <source>
        <dbReference type="ARBA" id="ARBA00022824"/>
    </source>
</evidence>
<comment type="similarity">
    <text evidence="3">Belongs to the ATG2 family.</text>
</comment>
<evidence type="ECO:0000256" key="9">
    <source>
        <dbReference type="ARBA" id="ARBA00023136"/>
    </source>
</evidence>
<keyword evidence="9" id="KW-0472">Membrane</keyword>
<feature type="compositionally biased region" description="Basic and acidic residues" evidence="12">
    <location>
        <begin position="567"/>
        <end position="584"/>
    </location>
</feature>
<dbReference type="GO" id="GO:0061723">
    <property type="term" value="P:glycophagy"/>
    <property type="evidence" value="ECO:0007669"/>
    <property type="project" value="TreeGrafter"/>
</dbReference>
<dbReference type="InterPro" id="IPR026849">
    <property type="entry name" value="ATG2"/>
</dbReference>
<dbReference type="PANTHER" id="PTHR13190">
    <property type="entry name" value="AUTOPHAGY-RELATED 2, ISOFORM A"/>
    <property type="match status" value="1"/>
</dbReference>
<evidence type="ECO:0000313" key="14">
    <source>
        <dbReference type="Proteomes" id="UP000193411"/>
    </source>
</evidence>
<dbReference type="Proteomes" id="UP000193411">
    <property type="component" value="Unassembled WGS sequence"/>
</dbReference>
<feature type="compositionally biased region" description="Gly residues" evidence="12">
    <location>
        <begin position="422"/>
        <end position="432"/>
    </location>
</feature>
<protein>
    <recommendedName>
        <fullName evidence="4">Autophagy-related protein 2</fullName>
    </recommendedName>
</protein>
<dbReference type="AlphaFoldDB" id="A0A1Y2HHY2"/>
<dbReference type="OrthoDB" id="18982at2759"/>
<comment type="catalytic activity">
    <reaction evidence="10">
        <text>a 1,2-diacyl-sn-glycero-3-phospho-L-serine(in) = a 1,2-diacyl-sn-glycero-3-phospho-L-serine(out)</text>
        <dbReference type="Rhea" id="RHEA:38663"/>
        <dbReference type="ChEBI" id="CHEBI:57262"/>
    </reaction>
</comment>
<evidence type="ECO:0000256" key="12">
    <source>
        <dbReference type="SAM" id="MobiDB-lite"/>
    </source>
</evidence>
<evidence type="ECO:0000256" key="3">
    <source>
        <dbReference type="ARBA" id="ARBA00009714"/>
    </source>
</evidence>
<dbReference type="GO" id="GO:0034727">
    <property type="term" value="P:piecemeal microautophagy of the nucleus"/>
    <property type="evidence" value="ECO:0007669"/>
    <property type="project" value="TreeGrafter"/>
</dbReference>
<feature type="region of interest" description="Disordered" evidence="12">
    <location>
        <begin position="422"/>
        <end position="498"/>
    </location>
</feature>
<evidence type="ECO:0000313" key="13">
    <source>
        <dbReference type="EMBL" id="ORZ34217.1"/>
    </source>
</evidence>
<evidence type="ECO:0000256" key="8">
    <source>
        <dbReference type="ARBA" id="ARBA00023055"/>
    </source>
</evidence>
<proteinExistence type="inferred from homology"/>
<evidence type="ECO:0000256" key="11">
    <source>
        <dbReference type="ARBA" id="ARBA00024615"/>
    </source>
</evidence>
<keyword evidence="5" id="KW-0813">Transport</keyword>
<evidence type="ECO:0000256" key="7">
    <source>
        <dbReference type="ARBA" id="ARBA00023006"/>
    </source>
</evidence>
<feature type="region of interest" description="Disordered" evidence="12">
    <location>
        <begin position="564"/>
        <end position="584"/>
    </location>
</feature>
<evidence type="ECO:0000256" key="10">
    <source>
        <dbReference type="ARBA" id="ARBA00024479"/>
    </source>
</evidence>
<dbReference type="Pfam" id="PF13329">
    <property type="entry name" value="ATG2_CAD"/>
    <property type="match status" value="1"/>
</dbReference>
<evidence type="ECO:0000256" key="1">
    <source>
        <dbReference type="ARBA" id="ARBA00004406"/>
    </source>
</evidence>
<dbReference type="GO" id="GO:0043495">
    <property type="term" value="F:protein-membrane adaptor activity"/>
    <property type="evidence" value="ECO:0007669"/>
    <property type="project" value="TreeGrafter"/>
</dbReference>
<dbReference type="STRING" id="765915.A0A1Y2HHY2"/>
<dbReference type="GO" id="GO:0061709">
    <property type="term" value="P:reticulophagy"/>
    <property type="evidence" value="ECO:0007669"/>
    <property type="project" value="TreeGrafter"/>
</dbReference>
<evidence type="ECO:0000256" key="5">
    <source>
        <dbReference type="ARBA" id="ARBA00022448"/>
    </source>
</evidence>
<keyword evidence="7" id="KW-0072">Autophagy</keyword>
<keyword evidence="6" id="KW-0256">Endoplasmic reticulum</keyword>
<dbReference type="GO" id="GO:0034045">
    <property type="term" value="C:phagophore assembly site membrane"/>
    <property type="evidence" value="ECO:0007669"/>
    <property type="project" value="UniProtKB-SubCell"/>
</dbReference>
<dbReference type="GO" id="GO:0005789">
    <property type="term" value="C:endoplasmic reticulum membrane"/>
    <property type="evidence" value="ECO:0007669"/>
    <property type="project" value="UniProtKB-SubCell"/>
</dbReference>
<dbReference type="GO" id="GO:0000422">
    <property type="term" value="P:autophagy of mitochondrion"/>
    <property type="evidence" value="ECO:0007669"/>
    <property type="project" value="TreeGrafter"/>
</dbReference>
<comment type="caution">
    <text evidence="13">The sequence shown here is derived from an EMBL/GenBank/DDBJ whole genome shotgun (WGS) entry which is preliminary data.</text>
</comment>
<evidence type="ECO:0000256" key="4">
    <source>
        <dbReference type="ARBA" id="ARBA00018070"/>
    </source>
</evidence>
<dbReference type="GO" id="GO:0006869">
    <property type="term" value="P:lipid transport"/>
    <property type="evidence" value="ECO:0007669"/>
    <property type="project" value="UniProtKB-KW"/>
</dbReference>
<sequence length="584" mass="60644">MWSAMAAPPGPVEWTWHLTVDGLSASVELSTSASTEASSAEFGSVPEVPIVALDVFDVHVEHSKWAPGHPGGVLDTLTVTVGTLEVRDLVPMSPWNKMVTAARSATAASSSVMAPLAGVAARSGVPAAGYGRATPGAGGIGKRAGGDAARVGVPSGTALPFARMDATCVVGPGPSSNGGDADADANANGGEWRAKVRVVPIKLHVFQETVDSVVHFASSVLSKIADDDEELVLIDPPLPSPMAAAATTPPVVSPTIRPQQARPPPFFQRVEVHPISLRIDYKPKSVDLPALQRGKVLELLNVFHLEGAEMTLRHVTVTGARGWDGLTDALVSYWVPHVRNTQLPGMVSGVGPLRSLVNIGTGVADLFLLPVEQYRRDGRLVKGLKKGAHSFVRTAAVETLSLGAKLAVGTHTFSSVQTRCGSGAGGGAGGSGSSSPIAIPGRSPDLLHARRRSSSTNPASPGSPSSHPLAGAGRMSSPSSPRPTTISKYANQPSNTREGLEQAMRTLSDNVTQAARVIAIPVEVMERDGATGTVRAVLRAVPIAVLKPMLGATDAVGKTLMGMRNGLDPERRREVRDKYKAASG</sequence>
<keyword evidence="14" id="KW-1185">Reference proteome</keyword>
<dbReference type="EMBL" id="MCFL01000030">
    <property type="protein sequence ID" value="ORZ34217.1"/>
    <property type="molecule type" value="Genomic_DNA"/>
</dbReference>
<dbReference type="PANTHER" id="PTHR13190:SF1">
    <property type="entry name" value="AUTOPHAGY-RELATED 2, ISOFORM A"/>
    <property type="match status" value="1"/>
</dbReference>
<name>A0A1Y2HHY2_9FUNG</name>
<dbReference type="GO" id="GO:0061908">
    <property type="term" value="C:phagophore"/>
    <property type="evidence" value="ECO:0007669"/>
    <property type="project" value="TreeGrafter"/>
</dbReference>
<gene>
    <name evidence="13" type="ORF">BCR44DRAFT_1436806</name>
</gene>
<comment type="catalytic activity">
    <reaction evidence="11">
        <text>a 1,2-diacyl-sn-glycero-3-phosphoethanolamine(in) = a 1,2-diacyl-sn-glycero-3-phosphoethanolamine(out)</text>
        <dbReference type="Rhea" id="RHEA:38895"/>
        <dbReference type="ChEBI" id="CHEBI:64612"/>
    </reaction>
</comment>
<evidence type="ECO:0000256" key="2">
    <source>
        <dbReference type="ARBA" id="ARBA00004623"/>
    </source>
</evidence>
<comment type="subcellular location">
    <subcellularLocation>
        <location evidence="1">Endoplasmic reticulum membrane</location>
        <topology evidence="1">Peripheral membrane protein</topology>
    </subcellularLocation>
    <subcellularLocation>
        <location evidence="2">Preautophagosomal structure membrane</location>
        <topology evidence="2">Peripheral membrane protein</topology>
    </subcellularLocation>
</comment>
<dbReference type="GO" id="GO:0032266">
    <property type="term" value="F:phosphatidylinositol-3-phosphate binding"/>
    <property type="evidence" value="ECO:0007669"/>
    <property type="project" value="TreeGrafter"/>
</dbReference>
<organism evidence="13 14">
    <name type="scientific">Catenaria anguillulae PL171</name>
    <dbReference type="NCBI Taxonomy" id="765915"/>
    <lineage>
        <taxon>Eukaryota</taxon>
        <taxon>Fungi</taxon>
        <taxon>Fungi incertae sedis</taxon>
        <taxon>Blastocladiomycota</taxon>
        <taxon>Blastocladiomycetes</taxon>
        <taxon>Blastocladiales</taxon>
        <taxon>Catenariaceae</taxon>
        <taxon>Catenaria</taxon>
    </lineage>
</organism>
<accession>A0A1Y2HHY2</accession>
<dbReference type="GO" id="GO:0000045">
    <property type="term" value="P:autophagosome assembly"/>
    <property type="evidence" value="ECO:0007669"/>
    <property type="project" value="TreeGrafter"/>
</dbReference>
<reference evidence="13 14" key="1">
    <citation type="submission" date="2016-07" db="EMBL/GenBank/DDBJ databases">
        <title>Pervasive Adenine N6-methylation of Active Genes in Fungi.</title>
        <authorList>
            <consortium name="DOE Joint Genome Institute"/>
            <person name="Mondo S.J."/>
            <person name="Dannebaum R.O."/>
            <person name="Kuo R.C."/>
            <person name="Labutti K."/>
            <person name="Haridas S."/>
            <person name="Kuo A."/>
            <person name="Salamov A."/>
            <person name="Ahrendt S.R."/>
            <person name="Lipzen A."/>
            <person name="Sullivan W."/>
            <person name="Andreopoulos W.B."/>
            <person name="Clum A."/>
            <person name="Lindquist E."/>
            <person name="Daum C."/>
            <person name="Ramamoorthy G.K."/>
            <person name="Gryganskyi A."/>
            <person name="Culley D."/>
            <person name="Magnuson J.K."/>
            <person name="James T.Y."/>
            <person name="O'Malley M.A."/>
            <person name="Stajich J.E."/>
            <person name="Spatafora J.W."/>
            <person name="Visel A."/>
            <person name="Grigoriev I.V."/>
        </authorList>
    </citation>
    <scope>NUCLEOTIDE SEQUENCE [LARGE SCALE GENOMIC DNA]</scope>
    <source>
        <strain evidence="13 14">PL171</strain>
    </source>
</reference>
<feature type="compositionally biased region" description="Polar residues" evidence="12">
    <location>
        <begin position="454"/>
        <end position="466"/>
    </location>
</feature>
<keyword evidence="8" id="KW-0445">Lipid transport</keyword>